<dbReference type="EMBL" id="MU006232">
    <property type="protein sequence ID" value="KAF2823542.1"/>
    <property type="molecule type" value="Genomic_DNA"/>
</dbReference>
<gene>
    <name evidence="1" type="ORF">CC86DRAFT_69261</name>
</gene>
<evidence type="ECO:0000313" key="2">
    <source>
        <dbReference type="Proteomes" id="UP000799424"/>
    </source>
</evidence>
<reference evidence="1" key="1">
    <citation type="journal article" date="2020" name="Stud. Mycol.">
        <title>101 Dothideomycetes genomes: a test case for predicting lifestyles and emergence of pathogens.</title>
        <authorList>
            <person name="Haridas S."/>
            <person name="Albert R."/>
            <person name="Binder M."/>
            <person name="Bloem J."/>
            <person name="Labutti K."/>
            <person name="Salamov A."/>
            <person name="Andreopoulos B."/>
            <person name="Baker S."/>
            <person name="Barry K."/>
            <person name="Bills G."/>
            <person name="Bluhm B."/>
            <person name="Cannon C."/>
            <person name="Castanera R."/>
            <person name="Culley D."/>
            <person name="Daum C."/>
            <person name="Ezra D."/>
            <person name="Gonzalez J."/>
            <person name="Henrissat B."/>
            <person name="Kuo A."/>
            <person name="Liang C."/>
            <person name="Lipzen A."/>
            <person name="Lutzoni F."/>
            <person name="Magnuson J."/>
            <person name="Mondo S."/>
            <person name="Nolan M."/>
            <person name="Ohm R."/>
            <person name="Pangilinan J."/>
            <person name="Park H.-J."/>
            <person name="Ramirez L."/>
            <person name="Alfaro M."/>
            <person name="Sun H."/>
            <person name="Tritt A."/>
            <person name="Yoshinaga Y."/>
            <person name="Zwiers L.-H."/>
            <person name="Turgeon B."/>
            <person name="Goodwin S."/>
            <person name="Spatafora J."/>
            <person name="Crous P."/>
            <person name="Grigoriev I."/>
        </authorList>
    </citation>
    <scope>NUCLEOTIDE SEQUENCE</scope>
    <source>
        <strain evidence="1">CBS 113818</strain>
    </source>
</reference>
<accession>A0A6A6ZR54</accession>
<protein>
    <submittedName>
        <fullName evidence="1">Uncharacterized protein</fullName>
    </submittedName>
</protein>
<keyword evidence="2" id="KW-1185">Reference proteome</keyword>
<dbReference type="Proteomes" id="UP000799424">
    <property type="component" value="Unassembled WGS sequence"/>
</dbReference>
<proteinExistence type="predicted"/>
<evidence type="ECO:0000313" key="1">
    <source>
        <dbReference type="EMBL" id="KAF2823542.1"/>
    </source>
</evidence>
<sequence>MLSRDGCIALKLPPGQRHRVSCESLLVRPSDARKKMRGSAGIPSSGAHPTYGSVVLTRTGLMSSASEVEGVGELLSASTSEVRMWSLQHFGNKIKTKSRTPITASKTEERSTFAQALLPYRHCLRYPRKRSQS</sequence>
<organism evidence="1 2">
    <name type="scientific">Ophiobolus disseminans</name>
    <dbReference type="NCBI Taxonomy" id="1469910"/>
    <lineage>
        <taxon>Eukaryota</taxon>
        <taxon>Fungi</taxon>
        <taxon>Dikarya</taxon>
        <taxon>Ascomycota</taxon>
        <taxon>Pezizomycotina</taxon>
        <taxon>Dothideomycetes</taxon>
        <taxon>Pleosporomycetidae</taxon>
        <taxon>Pleosporales</taxon>
        <taxon>Pleosporineae</taxon>
        <taxon>Phaeosphaeriaceae</taxon>
        <taxon>Ophiobolus</taxon>
    </lineage>
</organism>
<name>A0A6A6ZR54_9PLEO</name>
<dbReference type="AlphaFoldDB" id="A0A6A6ZR54"/>